<protein>
    <recommendedName>
        <fullName evidence="5">G protein-coupled receptor</fullName>
    </recommendedName>
</protein>
<dbReference type="InterPro" id="IPR004151">
    <property type="entry name" value="7TM_GPCR_serpentine_rcpt_Sre"/>
</dbReference>
<dbReference type="EMBL" id="BTSX01000002">
    <property type="protein sequence ID" value="GMS85630.1"/>
    <property type="molecule type" value="Genomic_DNA"/>
</dbReference>
<name>A0AAV5SSJ4_9BILA</name>
<evidence type="ECO:0000313" key="4">
    <source>
        <dbReference type="Proteomes" id="UP001432027"/>
    </source>
</evidence>
<gene>
    <name evidence="3" type="ORF">PENTCL1PPCAC_7805</name>
</gene>
<keyword evidence="2" id="KW-1133">Transmembrane helix</keyword>
<organism evidence="3 4">
    <name type="scientific">Pristionchus entomophagus</name>
    <dbReference type="NCBI Taxonomy" id="358040"/>
    <lineage>
        <taxon>Eukaryota</taxon>
        <taxon>Metazoa</taxon>
        <taxon>Ecdysozoa</taxon>
        <taxon>Nematoda</taxon>
        <taxon>Chromadorea</taxon>
        <taxon>Rhabditida</taxon>
        <taxon>Rhabditina</taxon>
        <taxon>Diplogasteromorpha</taxon>
        <taxon>Diplogasteroidea</taxon>
        <taxon>Neodiplogasteridae</taxon>
        <taxon>Pristionchus</taxon>
    </lineage>
</organism>
<comment type="similarity">
    <text evidence="1">Belongs to the nematode receptor-like protein sre family.</text>
</comment>
<feature type="non-terminal residue" evidence="3">
    <location>
        <position position="1"/>
    </location>
</feature>
<dbReference type="GO" id="GO:0007606">
    <property type="term" value="P:sensory perception of chemical stimulus"/>
    <property type="evidence" value="ECO:0007669"/>
    <property type="project" value="InterPro"/>
</dbReference>
<feature type="transmembrane region" description="Helical" evidence="2">
    <location>
        <begin position="230"/>
        <end position="250"/>
    </location>
</feature>
<feature type="transmembrane region" description="Helical" evidence="2">
    <location>
        <begin position="167"/>
        <end position="189"/>
    </location>
</feature>
<keyword evidence="2" id="KW-0472">Membrane</keyword>
<feature type="non-terminal residue" evidence="3">
    <location>
        <position position="333"/>
    </location>
</feature>
<dbReference type="GO" id="GO:0016020">
    <property type="term" value="C:membrane"/>
    <property type="evidence" value="ECO:0007669"/>
    <property type="project" value="InterPro"/>
</dbReference>
<keyword evidence="2" id="KW-0812">Transmembrane</keyword>
<keyword evidence="4" id="KW-1185">Reference proteome</keyword>
<dbReference type="PANTHER" id="PTHR23128">
    <property type="entry name" value="SERPENTINE RECEPTOR, CLASS E (EPSILON)-RELATED"/>
    <property type="match status" value="1"/>
</dbReference>
<feature type="transmembrane region" description="Helical" evidence="2">
    <location>
        <begin position="56"/>
        <end position="82"/>
    </location>
</feature>
<evidence type="ECO:0000256" key="2">
    <source>
        <dbReference type="SAM" id="Phobius"/>
    </source>
</evidence>
<accession>A0AAV5SSJ4</accession>
<dbReference type="PANTHER" id="PTHR23128:SF145">
    <property type="entry name" value="SERPENTINE RECEPTOR, CLASS E (EPSILON)"/>
    <property type="match status" value="1"/>
</dbReference>
<evidence type="ECO:0008006" key="5">
    <source>
        <dbReference type="Google" id="ProtNLM"/>
    </source>
</evidence>
<feature type="transmembrane region" description="Helical" evidence="2">
    <location>
        <begin position="21"/>
        <end position="44"/>
    </location>
</feature>
<feature type="transmembrane region" description="Helical" evidence="2">
    <location>
        <begin position="270"/>
        <end position="290"/>
    </location>
</feature>
<sequence length="333" mass="38781">LSPMQSYLSISIEELPLPLKLLLYFIHFTEFLLIFTSVSLMIFAMKVLLNSAVFHIHLSVMFCIAFSVYTLSTIGRLILMLFELHLIDPDGGTEDPLLIRASFLRLYGIFYLIFGLFGFTGERACATYWCEDYERKTRWWIVPLISSVAFFGSFALSYSVLFDIMTWATLLIVAGVINLLGLVPFLLLFRYNRRKWAAMRNFEERETISLNGYELSKRFQLLENIRVSKLLYKMAIPLFFNYLLITAFYFSHLLCTIPYISHISLSLFDMWIALFATSVPLMGNALESSWRATVRRMTRGAKRVGVYTNKERPKEDARHNTNLYFAHLTQIWD</sequence>
<proteinExistence type="inferred from homology"/>
<comment type="caution">
    <text evidence="3">The sequence shown here is derived from an EMBL/GenBank/DDBJ whole genome shotgun (WGS) entry which is preliminary data.</text>
</comment>
<dbReference type="Proteomes" id="UP001432027">
    <property type="component" value="Unassembled WGS sequence"/>
</dbReference>
<dbReference type="Pfam" id="PF03125">
    <property type="entry name" value="Sre"/>
    <property type="match status" value="1"/>
</dbReference>
<dbReference type="AlphaFoldDB" id="A0AAV5SSJ4"/>
<feature type="transmembrane region" description="Helical" evidence="2">
    <location>
        <begin position="139"/>
        <end position="161"/>
    </location>
</feature>
<evidence type="ECO:0000256" key="1">
    <source>
        <dbReference type="ARBA" id="ARBA00006803"/>
    </source>
</evidence>
<reference evidence="3" key="1">
    <citation type="submission" date="2023-10" db="EMBL/GenBank/DDBJ databases">
        <title>Genome assembly of Pristionchus species.</title>
        <authorList>
            <person name="Yoshida K."/>
            <person name="Sommer R.J."/>
        </authorList>
    </citation>
    <scope>NUCLEOTIDE SEQUENCE</scope>
    <source>
        <strain evidence="3">RS0144</strain>
    </source>
</reference>
<feature type="transmembrane region" description="Helical" evidence="2">
    <location>
        <begin position="102"/>
        <end position="119"/>
    </location>
</feature>
<evidence type="ECO:0000313" key="3">
    <source>
        <dbReference type="EMBL" id="GMS85630.1"/>
    </source>
</evidence>